<reference evidence="1 2" key="1">
    <citation type="journal article" date="2018" name="Sci. Rep.">
        <title>Genomic signatures of local adaptation to the degree of environmental predictability in rotifers.</title>
        <authorList>
            <person name="Franch-Gras L."/>
            <person name="Hahn C."/>
            <person name="Garcia-Roger E.M."/>
            <person name="Carmona M.J."/>
            <person name="Serra M."/>
            <person name="Gomez A."/>
        </authorList>
    </citation>
    <scope>NUCLEOTIDE SEQUENCE [LARGE SCALE GENOMIC DNA]</scope>
    <source>
        <strain evidence="1">HYR1</strain>
    </source>
</reference>
<accession>A0A3M7RL59</accession>
<gene>
    <name evidence="1" type="ORF">BpHYR1_014386</name>
</gene>
<organism evidence="1 2">
    <name type="scientific">Brachionus plicatilis</name>
    <name type="common">Marine rotifer</name>
    <name type="synonym">Brachionus muelleri</name>
    <dbReference type="NCBI Taxonomy" id="10195"/>
    <lineage>
        <taxon>Eukaryota</taxon>
        <taxon>Metazoa</taxon>
        <taxon>Spiralia</taxon>
        <taxon>Gnathifera</taxon>
        <taxon>Rotifera</taxon>
        <taxon>Eurotatoria</taxon>
        <taxon>Monogononta</taxon>
        <taxon>Pseudotrocha</taxon>
        <taxon>Ploima</taxon>
        <taxon>Brachionidae</taxon>
        <taxon>Brachionus</taxon>
    </lineage>
</organism>
<evidence type="ECO:0000313" key="2">
    <source>
        <dbReference type="Proteomes" id="UP000276133"/>
    </source>
</evidence>
<name>A0A3M7RL59_BRAPC</name>
<keyword evidence="2" id="KW-1185">Reference proteome</keyword>
<protein>
    <submittedName>
        <fullName evidence="1">Uncharacterized protein</fullName>
    </submittedName>
</protein>
<sequence>MNPYIFKNTSHKTLSSWSLIFAVPGSYCGRLYKSLAFQCYLEIVDVLPRTMLTSAHIYFQAFPILKNSRPLSLYNI</sequence>
<dbReference type="AlphaFoldDB" id="A0A3M7RL59"/>
<comment type="caution">
    <text evidence="1">The sequence shown here is derived from an EMBL/GenBank/DDBJ whole genome shotgun (WGS) entry which is preliminary data.</text>
</comment>
<proteinExistence type="predicted"/>
<dbReference type="Proteomes" id="UP000276133">
    <property type="component" value="Unassembled WGS sequence"/>
</dbReference>
<dbReference type="EMBL" id="REGN01003146">
    <property type="protein sequence ID" value="RNA24313.1"/>
    <property type="molecule type" value="Genomic_DNA"/>
</dbReference>
<evidence type="ECO:0000313" key="1">
    <source>
        <dbReference type="EMBL" id="RNA24313.1"/>
    </source>
</evidence>